<dbReference type="STRING" id="1265861.BCAMP_03150"/>
<dbReference type="OrthoDB" id="9768858at2"/>
<dbReference type="EMBL" id="AODH01000010">
    <property type="protein sequence ID" value="EUJ41642.1"/>
    <property type="molecule type" value="Genomic_DNA"/>
</dbReference>
<dbReference type="InterPro" id="IPR008863">
    <property type="entry name" value="Toxic_anion-R_TelA"/>
</dbReference>
<evidence type="ECO:0000256" key="1">
    <source>
        <dbReference type="ARBA" id="ARBA00005541"/>
    </source>
</evidence>
<evidence type="ECO:0000313" key="4">
    <source>
        <dbReference type="EMBL" id="EUJ41642.1"/>
    </source>
</evidence>
<dbReference type="PIRSF" id="PIRSF026508">
    <property type="entry name" value="TelA"/>
    <property type="match status" value="1"/>
</dbReference>
<comment type="similarity">
    <text evidence="1 2">Belongs to the TelA family.</text>
</comment>
<feature type="coiled-coil region" evidence="3">
    <location>
        <begin position="355"/>
        <end position="382"/>
    </location>
</feature>
<dbReference type="PANTHER" id="PTHR38432">
    <property type="entry name" value="TELA-LIKE PROTEIN SAOUHSC_01408"/>
    <property type="match status" value="1"/>
</dbReference>
<evidence type="ECO:0000256" key="2">
    <source>
        <dbReference type="PIRNR" id="PIRNR026508"/>
    </source>
</evidence>
<dbReference type="AlphaFoldDB" id="W7CXE0"/>
<dbReference type="Proteomes" id="UP000019243">
    <property type="component" value="Unassembled WGS sequence"/>
</dbReference>
<evidence type="ECO:0000256" key="3">
    <source>
        <dbReference type="SAM" id="Coils"/>
    </source>
</evidence>
<accession>W7CXE0</accession>
<proteinExistence type="inferred from homology"/>
<name>W7CXE0_9LIST</name>
<dbReference type="RefSeq" id="WP_035313500.1">
    <property type="nucleotide sequence ID" value="NZ_AODH01000010.1"/>
</dbReference>
<keyword evidence="3" id="KW-0175">Coiled coil</keyword>
<dbReference type="Pfam" id="PF05816">
    <property type="entry name" value="TelA"/>
    <property type="match status" value="1"/>
</dbReference>
<dbReference type="PATRIC" id="fig|1265861.3.peg.617"/>
<evidence type="ECO:0000313" key="5">
    <source>
        <dbReference type="Proteomes" id="UP000019243"/>
    </source>
</evidence>
<organism evidence="4 5">
    <name type="scientific">Brochothrix campestris FSL F6-1037</name>
    <dbReference type="NCBI Taxonomy" id="1265861"/>
    <lineage>
        <taxon>Bacteria</taxon>
        <taxon>Bacillati</taxon>
        <taxon>Bacillota</taxon>
        <taxon>Bacilli</taxon>
        <taxon>Bacillales</taxon>
        <taxon>Listeriaceae</taxon>
        <taxon>Brochothrix</taxon>
    </lineage>
</organism>
<dbReference type="PANTHER" id="PTHR38432:SF1">
    <property type="entry name" value="TELA-LIKE PROTEIN SAOUHSC_01408"/>
    <property type="match status" value="1"/>
</dbReference>
<gene>
    <name evidence="4" type="ORF">BCAMP_03150</name>
</gene>
<keyword evidence="5" id="KW-1185">Reference proteome</keyword>
<comment type="caution">
    <text evidence="4">The sequence shown here is derived from an EMBL/GenBank/DDBJ whole genome shotgun (WGS) entry which is preliminary data.</text>
</comment>
<sequence>MTETNNTHTKAVSAELENLMANPFAEPIALEATAEQKTVTMYDSLPLESKQMADDLVKQIDANNSQSVLLYGSPAQEKLHDFSQSMLQHVQSKDVGPIGDIITELMHKIEEARPEELASTTNVFTKLFSKMKRSINEISSKYQQMGTQIDRIAIKLDQAKKVLVEDNLFLDELYDKNKDYFQALNIYIAAGEQKVHTILTIDLPALQTKAAASHDQMLVQDVNDLQQFATRLEKRVHDLKLSRQITIQSAPQIRLIQNTNQVLAEKIQSSIMTAIPLWKNQVAIALTLMRQQQAVKAQQEVSRTTNDLLKHNAELLKTNTIETAIENERGLVDIETLKETQTKLVETIKETLAIQADGRQKRQSAEKELLQMEDELKQHLLEIK</sequence>
<protein>
    <submittedName>
        <fullName evidence="4">Tellurite resistance protein</fullName>
    </submittedName>
</protein>
<reference evidence="4 5" key="1">
    <citation type="submission" date="2012-12" db="EMBL/GenBank/DDBJ databases">
        <title>Novel taxa of Listeriaceae from agricultural environments in the United States.</title>
        <authorList>
            <person name="den Bakker H.C."/>
            <person name="Allred A."/>
            <person name="Warchocki S."/>
            <person name="Wright E.M."/>
            <person name="Burrell A."/>
            <person name="Nightingale K.K."/>
            <person name="Kephart D."/>
            <person name="Wiedmann M."/>
        </authorList>
    </citation>
    <scope>NUCLEOTIDE SEQUENCE [LARGE SCALE GENOMIC DNA]</scope>
    <source>
        <strain evidence="4 5">FSL F6-1037</strain>
    </source>
</reference>